<name>A0A4R1RE12_9FLAO</name>
<dbReference type="Proteomes" id="UP000295455">
    <property type="component" value="Unassembled WGS sequence"/>
</dbReference>
<dbReference type="InterPro" id="IPR001296">
    <property type="entry name" value="Glyco_trans_1"/>
</dbReference>
<dbReference type="EMBL" id="SLUP01000008">
    <property type="protein sequence ID" value="TCL63880.1"/>
    <property type="molecule type" value="Genomic_DNA"/>
</dbReference>
<reference evidence="3 4" key="1">
    <citation type="submission" date="2019-03" db="EMBL/GenBank/DDBJ databases">
        <title>Genomic Encyclopedia of Type Strains, Phase IV (KMG-IV): sequencing the most valuable type-strain genomes for metagenomic binning, comparative biology and taxonomic classification.</title>
        <authorList>
            <person name="Goeker M."/>
        </authorList>
    </citation>
    <scope>NUCLEOTIDE SEQUENCE [LARGE SCALE GENOMIC DNA]</scope>
    <source>
        <strain evidence="3 4">DSM 18792</strain>
    </source>
</reference>
<dbReference type="Pfam" id="PF13439">
    <property type="entry name" value="Glyco_transf_4"/>
    <property type="match status" value="1"/>
</dbReference>
<organism evidence="3 4">
    <name type="scientific">Mariniflexile fucanivorans</name>
    <dbReference type="NCBI Taxonomy" id="264023"/>
    <lineage>
        <taxon>Bacteria</taxon>
        <taxon>Pseudomonadati</taxon>
        <taxon>Bacteroidota</taxon>
        <taxon>Flavobacteriia</taxon>
        <taxon>Flavobacteriales</taxon>
        <taxon>Flavobacteriaceae</taxon>
        <taxon>Mariniflexile</taxon>
    </lineage>
</organism>
<dbReference type="PANTHER" id="PTHR45947">
    <property type="entry name" value="SULFOQUINOVOSYL TRANSFERASE SQD2"/>
    <property type="match status" value="1"/>
</dbReference>
<dbReference type="InterPro" id="IPR028098">
    <property type="entry name" value="Glyco_trans_4-like_N"/>
</dbReference>
<dbReference type="OrthoDB" id="832722at2"/>
<dbReference type="GO" id="GO:0016757">
    <property type="term" value="F:glycosyltransferase activity"/>
    <property type="evidence" value="ECO:0007669"/>
    <property type="project" value="InterPro"/>
</dbReference>
<accession>A0A4R1RE12</accession>
<dbReference type="InterPro" id="IPR050194">
    <property type="entry name" value="Glycosyltransferase_grp1"/>
</dbReference>
<comment type="caution">
    <text evidence="3">The sequence shown here is derived from an EMBL/GenBank/DDBJ whole genome shotgun (WGS) entry which is preliminary data.</text>
</comment>
<protein>
    <submittedName>
        <fullName evidence="3">Colanic acid/amylovoran biosynthesis glycosyltransferase</fullName>
    </submittedName>
</protein>
<dbReference type="Pfam" id="PF00534">
    <property type="entry name" value="Glycos_transf_1"/>
    <property type="match status" value="1"/>
</dbReference>
<evidence type="ECO:0000313" key="4">
    <source>
        <dbReference type="Proteomes" id="UP000295455"/>
    </source>
</evidence>
<evidence type="ECO:0000259" key="2">
    <source>
        <dbReference type="Pfam" id="PF13439"/>
    </source>
</evidence>
<gene>
    <name evidence="3" type="ORF">EV196_10876</name>
</gene>
<dbReference type="CDD" id="cd03801">
    <property type="entry name" value="GT4_PimA-like"/>
    <property type="match status" value="1"/>
</dbReference>
<evidence type="ECO:0000313" key="3">
    <source>
        <dbReference type="EMBL" id="TCL63880.1"/>
    </source>
</evidence>
<dbReference type="SUPFAM" id="SSF53756">
    <property type="entry name" value="UDP-Glycosyltransferase/glycogen phosphorylase"/>
    <property type="match status" value="1"/>
</dbReference>
<sequence length="405" mass="46794">MKSIVIKIQSFPNVSETFVTQATVEAIKFGYEVQIITDKLKSLNNSSQQELILKYNLLDKVIVFKNPKNRFKRRLDFACICFNPIKLYYFIKYCKTRKKISLDYLYYLKFYEQFKNTPVFHIHFATALQPILYLKKIGFLKSKIIVTFHGYDAHYLLERTMLKEMVNDYKTYVNEITTNSQFLKNKLIDKGFHSDQITVVPIGIDTRFFNPGSESKIRNTNELFKLVSVARLTPLKGQEFAIQALKILITKKYKVHLTLVGAGQDENRLKKIVKDLELNEYVSFLGKKSQSEIKIILSNHDLFLMTSTKDKDGRSEAFGVVSLEAQAMGLPIVGFNSGGVSETLIQDQTGYLVEDKNVEAFVNAIQTLYDDMALYKKMSANAIYAVQKKFNIKIMAKQYQMLYEK</sequence>
<dbReference type="AlphaFoldDB" id="A0A4R1RE12"/>
<evidence type="ECO:0000259" key="1">
    <source>
        <dbReference type="Pfam" id="PF00534"/>
    </source>
</evidence>
<dbReference type="Gene3D" id="3.40.50.2000">
    <property type="entry name" value="Glycogen Phosphorylase B"/>
    <property type="match status" value="2"/>
</dbReference>
<feature type="domain" description="Glycosyltransferase subfamily 4-like N-terminal" evidence="2">
    <location>
        <begin position="94"/>
        <end position="207"/>
    </location>
</feature>
<proteinExistence type="predicted"/>
<feature type="domain" description="Glycosyl transferase family 1" evidence="1">
    <location>
        <begin position="221"/>
        <end position="382"/>
    </location>
</feature>
<dbReference type="PANTHER" id="PTHR45947:SF3">
    <property type="entry name" value="SULFOQUINOVOSYL TRANSFERASE SQD2"/>
    <property type="match status" value="1"/>
</dbReference>
<keyword evidence="3" id="KW-0808">Transferase</keyword>
<dbReference type="RefSeq" id="WP_132218718.1">
    <property type="nucleotide sequence ID" value="NZ_OX156936.1"/>
</dbReference>
<keyword evidence="4" id="KW-1185">Reference proteome</keyword>